<dbReference type="GO" id="GO:0010124">
    <property type="term" value="P:phenylacetate catabolic process"/>
    <property type="evidence" value="ECO:0007669"/>
    <property type="project" value="InterPro"/>
</dbReference>
<dbReference type="InterPro" id="IPR008333">
    <property type="entry name" value="Cbr1-like_FAD-bd_dom"/>
</dbReference>
<dbReference type="GO" id="GO:0050660">
    <property type="term" value="F:flavin adenine dinucleotide binding"/>
    <property type="evidence" value="ECO:0007669"/>
    <property type="project" value="TreeGrafter"/>
</dbReference>
<sequence>MAIHFHKLTIKDIRKETDECVSIGFDIPVEVKEEFSFIPGQNITLKNSFNGEEIRRSYSICSSSFENELRVAVKKVPGGTFSTFANEQLKKGDVLDVLPPTGNFYTNINSAQKQNYLFIAAGSGITPVISLIKTILGTEKESVITLVYGNKGLNSVIFKEKLETLKDKYLQRLTVHYIFSREQTETAFNYGRINDEKLKQLSRLVNFNSIDNFFICGPEPLIYATKDFLINQGIDPEKIHFELFTTPTKEHTQIFETVEQKTEEGSEITMRIDGRSFEFNLEYNGQTILDAGLDLGADLPFACKGGVCCSCKAKLVEGKVEMEANYGLEKSEIKAGYILTCQSHPRSEKVVVDYDQA</sequence>
<protein>
    <submittedName>
        <fullName evidence="11">Phenylacetate-CoA oxygenase/reductase subunit PaaK</fullName>
    </submittedName>
</protein>
<dbReference type="GO" id="GO:0051537">
    <property type="term" value="F:2 iron, 2 sulfur cluster binding"/>
    <property type="evidence" value="ECO:0007669"/>
    <property type="project" value="UniProtKB-KW"/>
</dbReference>
<gene>
    <name evidence="11" type="primary">paaK</name>
    <name evidence="11" type="ORF">EFY79_11355</name>
</gene>
<dbReference type="Pfam" id="PF00970">
    <property type="entry name" value="FAD_binding_6"/>
    <property type="match status" value="1"/>
</dbReference>
<name>A0A3M9NG40_9BACT</name>
<dbReference type="InterPro" id="IPR011884">
    <property type="entry name" value="PaaE"/>
</dbReference>
<keyword evidence="2" id="KW-0285">Flavoprotein</keyword>
<evidence type="ECO:0000256" key="5">
    <source>
        <dbReference type="ARBA" id="ARBA00022827"/>
    </source>
</evidence>
<evidence type="ECO:0000259" key="10">
    <source>
        <dbReference type="PROSITE" id="PS51384"/>
    </source>
</evidence>
<dbReference type="InterPro" id="IPR050415">
    <property type="entry name" value="MRET"/>
</dbReference>
<comment type="cofactor">
    <cofactor evidence="1">
        <name>FAD</name>
        <dbReference type="ChEBI" id="CHEBI:57692"/>
    </cofactor>
</comment>
<accession>A0A3M9NG40</accession>
<dbReference type="PRINTS" id="PR00371">
    <property type="entry name" value="FPNCR"/>
</dbReference>
<feature type="domain" description="FAD-binding FR-type" evidence="10">
    <location>
        <begin position="3"/>
        <end position="107"/>
    </location>
</feature>
<dbReference type="InterPro" id="IPR039261">
    <property type="entry name" value="FNR_nucleotide-bd"/>
</dbReference>
<dbReference type="GO" id="GO:0016491">
    <property type="term" value="F:oxidoreductase activity"/>
    <property type="evidence" value="ECO:0007669"/>
    <property type="project" value="UniProtKB-KW"/>
</dbReference>
<dbReference type="InterPro" id="IPR017938">
    <property type="entry name" value="Riboflavin_synthase-like_b-brl"/>
</dbReference>
<dbReference type="AlphaFoldDB" id="A0A3M9NG40"/>
<evidence type="ECO:0000256" key="2">
    <source>
        <dbReference type="ARBA" id="ARBA00022630"/>
    </source>
</evidence>
<keyword evidence="12" id="KW-1185">Reference proteome</keyword>
<dbReference type="PROSITE" id="PS51384">
    <property type="entry name" value="FAD_FR"/>
    <property type="match status" value="1"/>
</dbReference>
<dbReference type="PANTHER" id="PTHR47354:SF8">
    <property type="entry name" value="1,2-PHENYLACETYL-COA EPOXIDASE, SUBUNIT E"/>
    <property type="match status" value="1"/>
</dbReference>
<dbReference type="Pfam" id="PF00175">
    <property type="entry name" value="NAD_binding_1"/>
    <property type="match status" value="1"/>
</dbReference>
<dbReference type="SUPFAM" id="SSF63380">
    <property type="entry name" value="Riboflavin synthase domain-like"/>
    <property type="match status" value="1"/>
</dbReference>
<dbReference type="OrthoDB" id="9789468at2"/>
<evidence type="ECO:0000313" key="11">
    <source>
        <dbReference type="EMBL" id="RNI36267.1"/>
    </source>
</evidence>
<dbReference type="Pfam" id="PF00111">
    <property type="entry name" value="Fer2"/>
    <property type="match status" value="1"/>
</dbReference>
<dbReference type="SUPFAM" id="SSF52343">
    <property type="entry name" value="Ferredoxin reductase-like, C-terminal NADP-linked domain"/>
    <property type="match status" value="1"/>
</dbReference>
<dbReference type="CDD" id="cd06214">
    <property type="entry name" value="PA_degradation_oxidoreductase_like"/>
    <property type="match status" value="1"/>
</dbReference>
<dbReference type="SUPFAM" id="SSF54292">
    <property type="entry name" value="2Fe-2S ferredoxin-like"/>
    <property type="match status" value="1"/>
</dbReference>
<keyword evidence="8" id="KW-0411">Iron-sulfur</keyword>
<dbReference type="InterPro" id="IPR012675">
    <property type="entry name" value="Beta-grasp_dom_sf"/>
</dbReference>
<dbReference type="Gene3D" id="3.10.20.30">
    <property type="match status" value="1"/>
</dbReference>
<dbReference type="PRINTS" id="PR00406">
    <property type="entry name" value="CYTB5RDTASE"/>
</dbReference>
<keyword evidence="5" id="KW-0274">FAD</keyword>
<evidence type="ECO:0000313" key="12">
    <source>
        <dbReference type="Proteomes" id="UP000267223"/>
    </source>
</evidence>
<feature type="domain" description="2Fe-2S ferredoxin-type" evidence="9">
    <location>
        <begin position="266"/>
        <end position="357"/>
    </location>
</feature>
<dbReference type="InterPro" id="IPR017927">
    <property type="entry name" value="FAD-bd_FR_type"/>
</dbReference>
<evidence type="ECO:0000256" key="8">
    <source>
        <dbReference type="ARBA" id="ARBA00023014"/>
    </source>
</evidence>
<dbReference type="InterPro" id="IPR001709">
    <property type="entry name" value="Flavoprot_Pyr_Nucl_cyt_Rdtase"/>
</dbReference>
<dbReference type="NCBIfam" id="TIGR02160">
    <property type="entry name" value="PA_CoA_Oxy5"/>
    <property type="match status" value="1"/>
</dbReference>
<keyword evidence="7" id="KW-0408">Iron</keyword>
<evidence type="ECO:0000256" key="6">
    <source>
        <dbReference type="ARBA" id="ARBA00023002"/>
    </source>
</evidence>
<organism evidence="11 12">
    <name type="scientific">Hanamia caeni</name>
    <dbReference type="NCBI Taxonomy" id="2294116"/>
    <lineage>
        <taxon>Bacteria</taxon>
        <taxon>Pseudomonadati</taxon>
        <taxon>Bacteroidota</taxon>
        <taxon>Chitinophagia</taxon>
        <taxon>Chitinophagales</taxon>
        <taxon>Chitinophagaceae</taxon>
        <taxon>Hanamia</taxon>
    </lineage>
</organism>
<dbReference type="InterPro" id="IPR001041">
    <property type="entry name" value="2Fe-2S_ferredoxin-type"/>
</dbReference>
<dbReference type="PANTHER" id="PTHR47354">
    <property type="entry name" value="NADH OXIDOREDUCTASE HCR"/>
    <property type="match status" value="1"/>
</dbReference>
<reference evidence="11 12" key="1">
    <citation type="submission" date="2018-11" db="EMBL/GenBank/DDBJ databases">
        <title>Draft genome sequence of Ferruginibacter sp. BO-59.</title>
        <authorList>
            <person name="Im W.T."/>
        </authorList>
    </citation>
    <scope>NUCLEOTIDE SEQUENCE [LARGE SCALE GENOMIC DNA]</scope>
    <source>
        <strain evidence="11 12">BO-59</strain>
    </source>
</reference>
<dbReference type="Gene3D" id="2.40.30.10">
    <property type="entry name" value="Translation factors"/>
    <property type="match status" value="1"/>
</dbReference>
<dbReference type="PROSITE" id="PS51085">
    <property type="entry name" value="2FE2S_FER_2"/>
    <property type="match status" value="1"/>
</dbReference>
<evidence type="ECO:0000256" key="3">
    <source>
        <dbReference type="ARBA" id="ARBA00022714"/>
    </source>
</evidence>
<dbReference type="Proteomes" id="UP000267223">
    <property type="component" value="Unassembled WGS sequence"/>
</dbReference>
<dbReference type="InterPro" id="IPR036010">
    <property type="entry name" value="2Fe-2S_ferredoxin-like_sf"/>
</dbReference>
<keyword evidence="3" id="KW-0001">2Fe-2S</keyword>
<evidence type="ECO:0000256" key="7">
    <source>
        <dbReference type="ARBA" id="ARBA00023004"/>
    </source>
</evidence>
<evidence type="ECO:0000256" key="4">
    <source>
        <dbReference type="ARBA" id="ARBA00022723"/>
    </source>
</evidence>
<dbReference type="CDD" id="cd00207">
    <property type="entry name" value="fer2"/>
    <property type="match status" value="1"/>
</dbReference>
<keyword evidence="4" id="KW-0479">Metal-binding</keyword>
<comment type="caution">
    <text evidence="11">The sequence shown here is derived from an EMBL/GenBank/DDBJ whole genome shotgun (WGS) entry which is preliminary data.</text>
</comment>
<evidence type="ECO:0000256" key="1">
    <source>
        <dbReference type="ARBA" id="ARBA00001974"/>
    </source>
</evidence>
<dbReference type="EMBL" id="RJJR01000008">
    <property type="protein sequence ID" value="RNI36267.1"/>
    <property type="molecule type" value="Genomic_DNA"/>
</dbReference>
<proteinExistence type="predicted"/>
<dbReference type="Gene3D" id="3.40.50.80">
    <property type="entry name" value="Nucleotide-binding domain of ferredoxin-NADP reductase (FNR) module"/>
    <property type="match status" value="1"/>
</dbReference>
<dbReference type="InterPro" id="IPR001433">
    <property type="entry name" value="OxRdtase_FAD/NAD-bd"/>
</dbReference>
<dbReference type="RefSeq" id="WP_123120820.1">
    <property type="nucleotide sequence ID" value="NZ_RJJR01000008.1"/>
</dbReference>
<keyword evidence="6" id="KW-0560">Oxidoreductase</keyword>
<dbReference type="GO" id="GO:0046872">
    <property type="term" value="F:metal ion binding"/>
    <property type="evidence" value="ECO:0007669"/>
    <property type="project" value="UniProtKB-KW"/>
</dbReference>
<evidence type="ECO:0000259" key="9">
    <source>
        <dbReference type="PROSITE" id="PS51085"/>
    </source>
</evidence>